<keyword evidence="5" id="KW-1185">Reference proteome</keyword>
<dbReference type="InterPro" id="IPR011990">
    <property type="entry name" value="TPR-like_helical_dom_sf"/>
</dbReference>
<accession>A0ABW2N043</accession>
<dbReference type="SMART" id="SM00530">
    <property type="entry name" value="HTH_XRE"/>
    <property type="match status" value="1"/>
</dbReference>
<proteinExistence type="predicted"/>
<dbReference type="InterPro" id="IPR041664">
    <property type="entry name" value="AAA_16"/>
</dbReference>
<keyword evidence="1" id="KW-0547">Nucleotide-binding</keyword>
<dbReference type="Pfam" id="PF13191">
    <property type="entry name" value="AAA_16"/>
    <property type="match status" value="1"/>
</dbReference>
<dbReference type="Gene3D" id="1.25.40.10">
    <property type="entry name" value="Tetratricopeptide repeat domain"/>
    <property type="match status" value="1"/>
</dbReference>
<evidence type="ECO:0000256" key="2">
    <source>
        <dbReference type="ARBA" id="ARBA00022840"/>
    </source>
</evidence>
<sequence length="972" mass="104613">MSALPRADLPPGPHRDLVAALHDLHHRAGWPSLRTLARDTGVSHTTVSKVFSAPALPTWGTLELLVEAMGGDPAAFHHLWLSASGPADGSPAPTPPIAGRTAELAAVRRHLESGTGLLLVTGEAGIGKTTLVGAAAASVDTVVAVGHCLQLSSEVPLLPVVDVLRGLYLIDDAQWMKEGLADCPPYVRASVSRLLPELQDDAPAPQQDDPWGLERLFSSIGALLGAMSATRSLALHVEDCHWADRSTLDLLTHLVNRPSDVPLVVTWRSDDPDVSAGHSEWLSRARWTPGVASVDLGPMSPGETAQQLRLLMGSELDGDAVELIHVRSQGLPLYTAQLATMAPDAGLPRQLAELLDRRIGDLDGASWRVARVLGVAQRRLGPATLLSASGLEADQADGALRTLERRGLLRIHAGNDAGLAHPLFTEAIERRLLPGEAARVHARLAEALATEPDIEPGEIAGHWQAAGRPDLEATYRVAAARRAGDRFAYRDELDAWLRVLELWDRGSVPADMELWDVLVPALDTAFEIGETEVSGALARRAEALDLPDRQRAAMLHRVGRVLCEQGSTEHGLVLLDEALTLHDALPPSAELMALLANRGTAFVLTGRYAEAQTNLHRVLDALEEFDDPRWRRRILGGEAWLTMHTGDFEAALTLARRALTTELPEPDPLGDLALAATTTDILLHAAAPGADVEETARDALRQGEARNLVHTEVGMVLRINVCEAHLRSGDVGAAHEVLRPVTRSGPTVDTAIGHLMLGAVELRQGHVRAALERSRAADALVRNHNQNWAEGIPWHADVELWAGKVDAALALLQEALDVTLSTQAARMAAPLVCVHARAHADRLEIANATATATATERHRVTDQLRDMAAGALVDPFGEEAFDVAVPAWSRSWRAELSRIRGDGTVEAWVSAASEWDRLTRPHDAAYCRWRGAQVALREGRGTVAGRLLGRAATDAREHVPLSEAIVRTRGKT</sequence>
<dbReference type="Proteomes" id="UP001596524">
    <property type="component" value="Unassembled WGS sequence"/>
</dbReference>
<dbReference type="RefSeq" id="WP_255888788.1">
    <property type="nucleotide sequence ID" value="NZ_JAFMZM010000001.1"/>
</dbReference>
<dbReference type="PANTHER" id="PTHR16305">
    <property type="entry name" value="TESTICULAR SOLUBLE ADENYLYL CYCLASE"/>
    <property type="match status" value="1"/>
</dbReference>
<protein>
    <submittedName>
        <fullName evidence="4">ATP-binding protein</fullName>
    </submittedName>
</protein>
<evidence type="ECO:0000256" key="1">
    <source>
        <dbReference type="ARBA" id="ARBA00022741"/>
    </source>
</evidence>
<gene>
    <name evidence="4" type="ORF">ACFQO6_10405</name>
</gene>
<dbReference type="PANTHER" id="PTHR16305:SF35">
    <property type="entry name" value="TRANSCRIPTIONAL ACTIVATOR DOMAIN"/>
    <property type="match status" value="1"/>
</dbReference>
<reference evidence="5" key="1">
    <citation type="journal article" date="2019" name="Int. J. Syst. Evol. Microbiol.">
        <title>The Global Catalogue of Microorganisms (GCM) 10K type strain sequencing project: providing services to taxonomists for standard genome sequencing and annotation.</title>
        <authorList>
            <consortium name="The Broad Institute Genomics Platform"/>
            <consortium name="The Broad Institute Genome Sequencing Center for Infectious Disease"/>
            <person name="Wu L."/>
            <person name="Ma J."/>
        </authorList>
    </citation>
    <scope>NUCLEOTIDE SEQUENCE [LARGE SCALE GENOMIC DNA]</scope>
    <source>
        <strain evidence="5">FCH27</strain>
    </source>
</reference>
<dbReference type="PROSITE" id="PS50943">
    <property type="entry name" value="HTH_CROC1"/>
    <property type="match status" value="1"/>
</dbReference>
<feature type="domain" description="HTH cro/C1-type" evidence="3">
    <location>
        <begin position="32"/>
        <end position="76"/>
    </location>
</feature>
<name>A0ABW2N043_9ACTN</name>
<dbReference type="InterPro" id="IPR027417">
    <property type="entry name" value="P-loop_NTPase"/>
</dbReference>
<keyword evidence="2 4" id="KW-0067">ATP-binding</keyword>
<comment type="caution">
    <text evidence="4">The sequence shown here is derived from an EMBL/GenBank/DDBJ whole genome shotgun (WGS) entry which is preliminary data.</text>
</comment>
<dbReference type="GO" id="GO:0005524">
    <property type="term" value="F:ATP binding"/>
    <property type="evidence" value="ECO:0007669"/>
    <property type="project" value="UniProtKB-KW"/>
</dbReference>
<dbReference type="SUPFAM" id="SSF52540">
    <property type="entry name" value="P-loop containing nucleoside triphosphate hydrolases"/>
    <property type="match status" value="1"/>
</dbReference>
<evidence type="ECO:0000313" key="5">
    <source>
        <dbReference type="Proteomes" id="UP001596524"/>
    </source>
</evidence>
<evidence type="ECO:0000313" key="4">
    <source>
        <dbReference type="EMBL" id="MFC7360682.1"/>
    </source>
</evidence>
<dbReference type="InterPro" id="IPR001387">
    <property type="entry name" value="Cro/C1-type_HTH"/>
</dbReference>
<evidence type="ECO:0000259" key="3">
    <source>
        <dbReference type="PROSITE" id="PS50943"/>
    </source>
</evidence>
<dbReference type="CDD" id="cd00093">
    <property type="entry name" value="HTH_XRE"/>
    <property type="match status" value="1"/>
</dbReference>
<dbReference type="SUPFAM" id="SSF48452">
    <property type="entry name" value="TPR-like"/>
    <property type="match status" value="2"/>
</dbReference>
<organism evidence="4 5">
    <name type="scientific">Nocardioides astragali</name>
    <dbReference type="NCBI Taxonomy" id="1776736"/>
    <lineage>
        <taxon>Bacteria</taxon>
        <taxon>Bacillati</taxon>
        <taxon>Actinomycetota</taxon>
        <taxon>Actinomycetes</taxon>
        <taxon>Propionibacteriales</taxon>
        <taxon>Nocardioidaceae</taxon>
        <taxon>Nocardioides</taxon>
    </lineage>
</organism>
<dbReference type="EMBL" id="JBHTCH010000014">
    <property type="protein sequence ID" value="MFC7360682.1"/>
    <property type="molecule type" value="Genomic_DNA"/>
</dbReference>